<dbReference type="PANTHER" id="PTHR32305">
    <property type="match status" value="1"/>
</dbReference>
<evidence type="ECO:0000256" key="3">
    <source>
        <dbReference type="ARBA" id="ARBA00023026"/>
    </source>
</evidence>
<name>A0A5B8STM5_9GAMM</name>
<keyword evidence="3" id="KW-0843">Virulence</keyword>
<feature type="compositionally biased region" description="Polar residues" evidence="4">
    <location>
        <begin position="2531"/>
        <end position="2552"/>
    </location>
</feature>
<dbReference type="GO" id="GO:0005737">
    <property type="term" value="C:cytoplasm"/>
    <property type="evidence" value="ECO:0007669"/>
    <property type="project" value="InterPro"/>
</dbReference>
<dbReference type="InterPro" id="IPR003284">
    <property type="entry name" value="Sal_SpvB"/>
</dbReference>
<evidence type="ECO:0000259" key="5">
    <source>
        <dbReference type="PROSITE" id="PS50206"/>
    </source>
</evidence>
<accession>A0A5B8STM5</accession>
<dbReference type="Pfam" id="PF12255">
    <property type="entry name" value="TcdB_toxin_midC"/>
    <property type="match status" value="1"/>
</dbReference>
<dbReference type="OrthoDB" id="9815414at2"/>
<evidence type="ECO:0000256" key="4">
    <source>
        <dbReference type="SAM" id="MobiDB-lite"/>
    </source>
</evidence>
<proteinExistence type="predicted"/>
<organism evidence="6 7">
    <name type="scientific">Pistricoccus aurantiacus</name>
    <dbReference type="NCBI Taxonomy" id="1883414"/>
    <lineage>
        <taxon>Bacteria</taxon>
        <taxon>Pseudomonadati</taxon>
        <taxon>Pseudomonadota</taxon>
        <taxon>Gammaproteobacteria</taxon>
        <taxon>Oceanospirillales</taxon>
        <taxon>Halomonadaceae</taxon>
        <taxon>Pistricoccus</taxon>
    </lineage>
</organism>
<comment type="subcellular location">
    <subcellularLocation>
        <location evidence="1">Secreted</location>
    </subcellularLocation>
</comment>
<evidence type="ECO:0000313" key="6">
    <source>
        <dbReference type="EMBL" id="QEA39651.1"/>
    </source>
</evidence>
<dbReference type="Gene3D" id="2.180.10.10">
    <property type="entry name" value="RHS repeat-associated core"/>
    <property type="match status" value="1"/>
</dbReference>
<feature type="region of interest" description="Disordered" evidence="4">
    <location>
        <begin position="1528"/>
        <end position="1552"/>
    </location>
</feature>
<dbReference type="InterPro" id="IPR050708">
    <property type="entry name" value="T6SS_VgrG/RHS"/>
</dbReference>
<dbReference type="InterPro" id="IPR022044">
    <property type="entry name" value="TcdB_toxin_mid/C"/>
</dbReference>
<dbReference type="RefSeq" id="WP_147184699.1">
    <property type="nucleotide sequence ID" value="NZ_CP042382.1"/>
</dbReference>
<evidence type="ECO:0000313" key="7">
    <source>
        <dbReference type="Proteomes" id="UP000321272"/>
    </source>
</evidence>
<feature type="compositionally biased region" description="Basic and acidic residues" evidence="4">
    <location>
        <begin position="1541"/>
        <end position="1552"/>
    </location>
</feature>
<dbReference type="Pfam" id="PF03534">
    <property type="entry name" value="SpvB"/>
    <property type="match status" value="1"/>
</dbReference>
<dbReference type="InterPro" id="IPR001763">
    <property type="entry name" value="Rhodanese-like_dom"/>
</dbReference>
<dbReference type="KEGG" id="paur:FGL86_11615"/>
<dbReference type="InterPro" id="IPR022385">
    <property type="entry name" value="Rhs_assc_core"/>
</dbReference>
<dbReference type="EMBL" id="CP042382">
    <property type="protein sequence ID" value="QEA39651.1"/>
    <property type="molecule type" value="Genomic_DNA"/>
</dbReference>
<dbReference type="InterPro" id="IPR022045">
    <property type="entry name" value="TcdB_toxin_mid/N"/>
</dbReference>
<dbReference type="InterPro" id="IPR028994">
    <property type="entry name" value="Integrin_alpha_N"/>
</dbReference>
<feature type="compositionally biased region" description="Pro residues" evidence="4">
    <location>
        <begin position="2592"/>
        <end position="2603"/>
    </location>
</feature>
<dbReference type="PANTHER" id="PTHR32305:SF15">
    <property type="entry name" value="PROTEIN RHSA-RELATED"/>
    <property type="match status" value="1"/>
</dbReference>
<dbReference type="PRINTS" id="PR00394">
    <property type="entry name" value="RHSPROTEIN"/>
</dbReference>
<dbReference type="GO" id="GO:0005576">
    <property type="term" value="C:extracellular region"/>
    <property type="evidence" value="ECO:0007669"/>
    <property type="project" value="UniProtKB-SubCell"/>
</dbReference>
<feature type="domain" description="Rhodanese" evidence="5">
    <location>
        <begin position="2181"/>
        <end position="2233"/>
    </location>
</feature>
<dbReference type="SUPFAM" id="SSF69318">
    <property type="entry name" value="Integrin alpha N-terminal domain"/>
    <property type="match status" value="1"/>
</dbReference>
<feature type="region of interest" description="Disordered" evidence="4">
    <location>
        <begin position="2530"/>
        <end position="2620"/>
    </location>
</feature>
<evidence type="ECO:0000256" key="2">
    <source>
        <dbReference type="ARBA" id="ARBA00022525"/>
    </source>
</evidence>
<sequence length="2702" mass="302572">MGEKFAANPVTGTGAMSVPIYTSPGRSGFGPQLSLSYNSGAGNGPFGFGWSLALPSITRKTDKGLPQYVDAVDSDVFTLSGAEDLVPVYRQSSDGNWVRDAAGQLVVHEDDINGYRVHRYRPRIEGLFARIERWSKIGSPGDVHWRSISKDNILTLYGHDANSRIADPLDASRIFSWLICESRDDKGNGIRYLYKKEDGDYQLRPGQADPFNQVHQRNRGLASDSRRTAQRYLQRVLYGNLKPLLDAQGRRPRYLSDLPNPPSDTDADWLFEVRFDYGELNEGNPTGQPEKPWRYRLDAFSSYRSGFEVRTCRRCERVLMLHHIPDQPAGPGRAAQPGYQGVVRSTEFTYDDEIDPGLATRPVYSFLKQVAQTGWKQEGGSTTRRSLPPVEFTYTVPIVHEIVEEADLASLKNLPIGLDGNTYRWTDLHGEGIPGILTEQAGAWCYKRNWSPIPQKQTDGSEAVKAWFAPLEIVTLKPNAALSSGTEFMDLAGDGQPDVVVMEGPTPGLYEHDEAEGWQSFRPFTSRLTRDLRDPNLKFVDLDGDGHADVLITEDDALVWHASLAEAGFGPARRVAQALDEEKGPRLVFADGTQSIFLADMSGDGLTDLVRIRNGEVCYWPNLGYCRFGAKVTMSFTDESGCSACFDHCDQFDHKRIRLADIDGSGTTDIIYLHRDGVRLYFNQSGNGWSQPQVLKVFPRIDDLASIVPIDLLGNGTACLVWSSSLPGDARRPMRYVNLMGGQKPHLLVKTVNNLGAETRVNYAPSTKFYLQDKRDGRPWITRLPFPVHVVERVETWDHISRNRFVTRYAYHHGYFDGEEREFRGFGMVEQWDTEQFAALADGAVPADNIDSASHVPPVLTRTWFHTGVYRGRDHVADYFAGLLDAHDVGEYFREPGLSDAQARELLLEDTLLPDGLGVEEEREACRALKGAMLRQEIYALDGVGVDADYPHGHPYTVAEQNFTIRALQPRGLNRHAVFFTHAREALTYHYERNPTDPRIQHALTMEVDDFGNVLKQAAIGYGRRASPLSEQWDRNRQTTALMTCAENTVTNAVDDTTKYPDDYRSPHPCESRSYELTGVAQYDKRLGFKRLVDEIATAAPLKYEEESTAGQKQKRLIEHVCTLYRKDDLSGLLPLNKLEPLALSGESYRLAFTPGLLDQVFKRPRLAQPDEFLLPLAARAAILGGQAGDQGGYVDLVGNSHWWIPSGRLFYHPDDVAAPVELAEARAHFFQPRRYRDPFDQHAFVDFDAYGLLMVETRDALNNRVTVDANDYRVLQPRLISDPNRNRTEVAFDALGMVVGTAVMGKPHPAEAEGDSLAGFATDLTQDELDDFFDAVDPHANAAALLEDATTRILYGLDRFRRTQQAHPDEPKEWLPACAATLVRETHLHAPLSPQGLKIPLSFSYSDGFGREVQKKIQAEPGPVPQRDAAGKIIVGVDGQPVMTPNEVSPRWVGSGWTVFNNKGKPIRQYEPFFTDTHRFELDMRIGVSPVLFYDPAERVIATLHPNHTYEKVTFDPWQQTTYDVNDTCAPPVQKPGDPPPRETGDPRTDPDIGGYVKKYFEALSVDSAQPWQTWYAQRIGNALGTDERNAAERAGAHADTPTTAHFDALGRPFLTVARNRVVCEGHLLHNKPDEQFRTRVELDIEGNQRTVFDERKLPDTDNLPLGALEQRIVMQYAYDMLGNRIHQQSQEAGARWMLNDVAGKPIRAWDSRGHNFTTKYDALRRPIEQYVRGTFSDPDPLKPNSDPRTLNPPNEAGLLVDRIEYGEPPLNPTQEQEAEAQRLNLRTRIYRHLDSAGIATNARLDAADKPIEAYDFKGNLLRSTRQLISDYKAIPDWSRNPKPHLDAETFEGRTRYDALNHPVQSVAPHSSLGRGKVNVIQPVFNEANLLERVDVWLERVAEPGELLDPTVEAPSRVGVTDIDYDAKGQRLRIDYKNGASTFYRYDPLTFRLTQLLTRRKPADSPGDDPQPADPAWPGKQVQNLHYTYDPAGNITHIRDDAQQAIYFKNQRVEPSNDYVYDALYRLIQAQGREHLGQAGAAPIPHSYSDAGRIGLLHPGDGNAMGTYTERYVYDAVGNFLQMQHRGSDPAHPGWTRAYTYAETSLIEDGKDGTPVKASNRLTRTMLNPAGNTPQPESYRHDAHGNMLSMPQLNAMQWDYKDQLQLTQRQKVNDEDVDGVERHGERTWYIYDASGQRVRKVTELANHGGIKDERIYLGGFEVFRSYQGPFNARTLKLERETLHVTDDKRRIALVEMRTLGDEQDVPQRLIRYQFGNHLGSSSLELDEQAQIISYEEYAPYGSSTYQAARSQTETAKRYRYTGKERDEESGLYYHGARYYAAWLGRWANCDPVGIVDGANLYQYCRCMPVKGTDPCGTQTAMSETSVLQTIYKTLEQKRIAYNSETTVKLTLSDGTTAVRRYDVFYQDPKTKEFHGIEAKGASPGKLTATQLQTDRIVQEYGARFEVLDTAAKPPSAVKAQNLPITKGMQGQIRPGHLQYAHGRPGYVPNPTEPFSTDVNFWRAMMDESHPNMNAPPNTARMTSINQPTKHLSQAEAAAQTAKNVGSKATRPSPLPPSLGGTTKPLQAPIRLAPPEPVPPISPPKQSVGPSAVPKSAPPAALPKGAAPGILEGIAGKLAGPGAVLGGYLSFKTHYHDVMMIFDPSNPELGPVNTHRFDSVGTEWIKIGPQTWVTRDYYDKML</sequence>
<gene>
    <name evidence="6" type="ORF">FGL86_11615</name>
</gene>
<feature type="region of interest" description="Disordered" evidence="4">
    <location>
        <begin position="1735"/>
        <end position="1755"/>
    </location>
</feature>
<reference evidence="6 7" key="1">
    <citation type="submission" date="2019-06" db="EMBL/GenBank/DDBJ databases">
        <title>Genome analyses of bacteria isolated from kimchi.</title>
        <authorList>
            <person name="Lee S."/>
            <person name="Ahn S."/>
            <person name="Roh S."/>
        </authorList>
    </citation>
    <scope>NUCLEOTIDE SEQUENCE [LARGE SCALE GENOMIC DNA]</scope>
    <source>
        <strain evidence="6 7">CBA4606</strain>
    </source>
</reference>
<dbReference type="NCBIfam" id="TIGR03696">
    <property type="entry name" value="Rhs_assc_core"/>
    <property type="match status" value="1"/>
</dbReference>
<keyword evidence="7" id="KW-1185">Reference proteome</keyword>
<keyword evidence="2" id="KW-0964">Secreted</keyword>
<protein>
    <submittedName>
        <fullName evidence="6">Toxin</fullName>
    </submittedName>
</protein>
<evidence type="ECO:0000256" key="1">
    <source>
        <dbReference type="ARBA" id="ARBA00004613"/>
    </source>
</evidence>
<dbReference type="Pfam" id="PF12256">
    <property type="entry name" value="TcdB_toxin_midN"/>
    <property type="match status" value="1"/>
</dbReference>
<feature type="region of interest" description="Disordered" evidence="4">
    <location>
        <begin position="1961"/>
        <end position="1981"/>
    </location>
</feature>
<dbReference type="PROSITE" id="PS50206">
    <property type="entry name" value="RHODANESE_3"/>
    <property type="match status" value="1"/>
</dbReference>
<dbReference type="Proteomes" id="UP000321272">
    <property type="component" value="Chromosome"/>
</dbReference>